<evidence type="ECO:0000259" key="8">
    <source>
        <dbReference type="PROSITE" id="PS50893"/>
    </source>
</evidence>
<protein>
    <submittedName>
        <fullName evidence="10">Thiol reductant ABC exporter subunit CydD</fullName>
    </submittedName>
</protein>
<reference evidence="10 11" key="1">
    <citation type="submission" date="2019-01" db="EMBL/GenBank/DDBJ databases">
        <authorList>
            <person name="Li J."/>
        </authorList>
    </citation>
    <scope>NUCLEOTIDE SEQUENCE [LARGE SCALE GENOMIC DNA]</scope>
    <source>
        <strain evidence="10 11">CCUG 35506</strain>
    </source>
</reference>
<keyword evidence="3" id="KW-0547">Nucleotide-binding</keyword>
<dbReference type="Gene3D" id="3.40.50.300">
    <property type="entry name" value="P-loop containing nucleotide triphosphate hydrolases"/>
    <property type="match status" value="1"/>
</dbReference>
<comment type="subcellular location">
    <subcellularLocation>
        <location evidence="1">Cell membrane</location>
        <topology evidence="1">Multi-pass membrane protein</topology>
    </subcellularLocation>
</comment>
<feature type="transmembrane region" description="Helical" evidence="7">
    <location>
        <begin position="238"/>
        <end position="259"/>
    </location>
</feature>
<dbReference type="InterPro" id="IPR027417">
    <property type="entry name" value="P-loop_NTPase"/>
</dbReference>
<dbReference type="OrthoDB" id="9806127at2"/>
<dbReference type="SMART" id="SM00382">
    <property type="entry name" value="AAA"/>
    <property type="match status" value="1"/>
</dbReference>
<dbReference type="PANTHER" id="PTHR24221">
    <property type="entry name" value="ATP-BINDING CASSETTE SUB-FAMILY B"/>
    <property type="match status" value="1"/>
</dbReference>
<dbReference type="PANTHER" id="PTHR24221:SF590">
    <property type="entry name" value="COMPONENT LINKED WITH THE ASSEMBLY OF CYTOCHROME' TRANSPORT TRANSMEMBRANE ATP-BINDING PROTEIN ABC TRANSPORTER CYDD-RELATED"/>
    <property type="match status" value="1"/>
</dbReference>
<keyword evidence="5 7" id="KW-1133">Transmembrane helix</keyword>
<evidence type="ECO:0000256" key="5">
    <source>
        <dbReference type="ARBA" id="ARBA00022989"/>
    </source>
</evidence>
<keyword evidence="11" id="KW-1185">Reference proteome</keyword>
<dbReference type="SUPFAM" id="SSF90123">
    <property type="entry name" value="ABC transporter transmembrane region"/>
    <property type="match status" value="1"/>
</dbReference>
<dbReference type="GO" id="GO:0005524">
    <property type="term" value="F:ATP binding"/>
    <property type="evidence" value="ECO:0007669"/>
    <property type="project" value="UniProtKB-KW"/>
</dbReference>
<dbReference type="PROSITE" id="PS50893">
    <property type="entry name" value="ABC_TRANSPORTER_2"/>
    <property type="match status" value="1"/>
</dbReference>
<dbReference type="InterPro" id="IPR003439">
    <property type="entry name" value="ABC_transporter-like_ATP-bd"/>
</dbReference>
<gene>
    <name evidence="10" type="primary">cydD</name>
    <name evidence="10" type="ORF">ESP57_00670</name>
</gene>
<dbReference type="GO" id="GO:0140359">
    <property type="term" value="F:ABC-type transporter activity"/>
    <property type="evidence" value="ECO:0007669"/>
    <property type="project" value="InterPro"/>
</dbReference>
<dbReference type="CDD" id="cd18584">
    <property type="entry name" value="ABC_6TM_AarD_CydD"/>
    <property type="match status" value="1"/>
</dbReference>
<dbReference type="GO" id="GO:0005886">
    <property type="term" value="C:plasma membrane"/>
    <property type="evidence" value="ECO:0007669"/>
    <property type="project" value="UniProtKB-SubCell"/>
</dbReference>
<accession>A0A4Q2JQN6</accession>
<keyword evidence="6 7" id="KW-0472">Membrane</keyword>
<evidence type="ECO:0000256" key="1">
    <source>
        <dbReference type="ARBA" id="ARBA00004651"/>
    </source>
</evidence>
<dbReference type="Gene3D" id="1.20.1560.10">
    <property type="entry name" value="ABC transporter type 1, transmembrane domain"/>
    <property type="match status" value="1"/>
</dbReference>
<dbReference type="SUPFAM" id="SSF52540">
    <property type="entry name" value="P-loop containing nucleoside triphosphate hydrolases"/>
    <property type="match status" value="1"/>
</dbReference>
<evidence type="ECO:0000259" key="9">
    <source>
        <dbReference type="PROSITE" id="PS50929"/>
    </source>
</evidence>
<dbReference type="NCBIfam" id="TIGR02857">
    <property type="entry name" value="CydD"/>
    <property type="match status" value="1"/>
</dbReference>
<dbReference type="Pfam" id="PF00005">
    <property type="entry name" value="ABC_tran"/>
    <property type="match status" value="1"/>
</dbReference>
<dbReference type="RefSeq" id="WP_129230173.1">
    <property type="nucleotide sequence ID" value="NZ_SDPO01000001.1"/>
</dbReference>
<evidence type="ECO:0000256" key="3">
    <source>
        <dbReference type="ARBA" id="ARBA00022741"/>
    </source>
</evidence>
<name>A0A4Q2JQN6_9MICO</name>
<feature type="transmembrane region" description="Helical" evidence="7">
    <location>
        <begin position="133"/>
        <end position="153"/>
    </location>
</feature>
<dbReference type="Pfam" id="PF00664">
    <property type="entry name" value="ABC_membrane"/>
    <property type="match status" value="1"/>
</dbReference>
<dbReference type="Proteomes" id="UP000292935">
    <property type="component" value="Unassembled WGS sequence"/>
</dbReference>
<sequence>MKPLDPRLLRRSRAARGFLAAGGALALVQSAAIVAFAWALASLVTGFIDGMAMPDAVPLLVLLVAAASVRAVAAWLWDVVGSAGATRVKAELRSELLLALEARPEGLPDFPTARIATLLGPGLDALDAYFGQYLPQLVSTIVVTPILIAMAWVADPLSGLVLVIVLPLIPVFMALIGMATEAVQRRQWESLASLSRGFLEVVGGLSTLLLFRRAERQTARIRAVTDDYRSHTMKVLRITFLSGFTLEFAASLSVALVAVSIGLRLVAGDMLLIAGVFVLVLAPEVFLPLRNVGAAFHASTEGVAASADAFDLLDAAERAVRAPARASAVAPADQANEGADAADGLHLRGIRVMRGDRAVIDGLDLDAARGELVAVTGESGSGKSSLFAALLGFVPLEGVARLDGAVLGADAGHGAGAGADASGRSRIAWSGQTPALLAGTIASNVRLGEEGADPGLCTRACRLAGVELDPELRLGPGGSGLSGGQAQRVATARAIHRLLARDASLLLLDEPSSAQDEYREAALGDALVELAAEGRIVVVSSHRAALAGRADRVIELEPAHV</sequence>
<comment type="caution">
    <text evidence="10">The sequence shown here is derived from an EMBL/GenBank/DDBJ whole genome shotgun (WGS) entry which is preliminary data.</text>
</comment>
<keyword evidence="2 7" id="KW-0812">Transmembrane</keyword>
<dbReference type="InterPro" id="IPR014216">
    <property type="entry name" value="ABC_transptr_CydD"/>
</dbReference>
<organism evidence="10 11">
    <name type="scientific">Agromyces fucosus</name>
    <dbReference type="NCBI Taxonomy" id="41985"/>
    <lineage>
        <taxon>Bacteria</taxon>
        <taxon>Bacillati</taxon>
        <taxon>Actinomycetota</taxon>
        <taxon>Actinomycetes</taxon>
        <taxon>Micrococcales</taxon>
        <taxon>Microbacteriaceae</taxon>
        <taxon>Agromyces</taxon>
    </lineage>
</organism>
<keyword evidence="4" id="KW-0067">ATP-binding</keyword>
<feature type="transmembrane region" description="Helical" evidence="7">
    <location>
        <begin position="160"/>
        <end position="179"/>
    </location>
</feature>
<dbReference type="InterPro" id="IPR039421">
    <property type="entry name" value="Type_1_exporter"/>
</dbReference>
<dbReference type="EMBL" id="SDPO01000001">
    <property type="protein sequence ID" value="RXZ50372.1"/>
    <property type="molecule type" value="Genomic_DNA"/>
</dbReference>
<dbReference type="PROSITE" id="PS50929">
    <property type="entry name" value="ABC_TM1F"/>
    <property type="match status" value="1"/>
</dbReference>
<evidence type="ECO:0000313" key="10">
    <source>
        <dbReference type="EMBL" id="RXZ50372.1"/>
    </source>
</evidence>
<dbReference type="InterPro" id="IPR003593">
    <property type="entry name" value="AAA+_ATPase"/>
</dbReference>
<evidence type="ECO:0000256" key="6">
    <source>
        <dbReference type="ARBA" id="ARBA00023136"/>
    </source>
</evidence>
<dbReference type="InterPro" id="IPR011527">
    <property type="entry name" value="ABC1_TM_dom"/>
</dbReference>
<feature type="domain" description="ABC transporter" evidence="8">
    <location>
        <begin position="345"/>
        <end position="561"/>
    </location>
</feature>
<dbReference type="GO" id="GO:0016887">
    <property type="term" value="F:ATP hydrolysis activity"/>
    <property type="evidence" value="ECO:0007669"/>
    <property type="project" value="InterPro"/>
</dbReference>
<proteinExistence type="predicted"/>
<evidence type="ECO:0000313" key="11">
    <source>
        <dbReference type="Proteomes" id="UP000292935"/>
    </source>
</evidence>
<feature type="transmembrane region" description="Helical" evidence="7">
    <location>
        <begin position="56"/>
        <end position="77"/>
    </location>
</feature>
<feature type="transmembrane region" description="Helical" evidence="7">
    <location>
        <begin position="265"/>
        <end position="287"/>
    </location>
</feature>
<feature type="transmembrane region" description="Helical" evidence="7">
    <location>
        <begin position="20"/>
        <end position="44"/>
    </location>
</feature>
<dbReference type="AlphaFoldDB" id="A0A4Q2JQN6"/>
<dbReference type="GO" id="GO:0042883">
    <property type="term" value="P:cysteine transport"/>
    <property type="evidence" value="ECO:0007669"/>
    <property type="project" value="InterPro"/>
</dbReference>
<dbReference type="InterPro" id="IPR036640">
    <property type="entry name" value="ABC1_TM_sf"/>
</dbReference>
<evidence type="ECO:0000256" key="2">
    <source>
        <dbReference type="ARBA" id="ARBA00022692"/>
    </source>
</evidence>
<evidence type="ECO:0000256" key="4">
    <source>
        <dbReference type="ARBA" id="ARBA00022840"/>
    </source>
</evidence>
<evidence type="ECO:0000256" key="7">
    <source>
        <dbReference type="SAM" id="Phobius"/>
    </source>
</evidence>
<feature type="domain" description="ABC transmembrane type-1" evidence="9">
    <location>
        <begin position="20"/>
        <end position="301"/>
    </location>
</feature>